<dbReference type="PANTHER" id="PTHR15592">
    <property type="entry name" value="MATRIN 3/NUCLEAR PROTEIN 220-RELATED"/>
    <property type="match status" value="1"/>
</dbReference>
<gene>
    <name evidence="2" type="primary">LOC140010781</name>
</gene>
<sequence length="102" mass="11694">MQPFRKGREYQVQRRLLPQPSLHRFVDLSQAINMVNYYASSSEPAHVHGKTVYIQYSNRHEIVNNKSPGDVPGNDLLVFMIKGVEAGDVSIDFIHLMVQQQL</sequence>
<accession>A0ABM4V4D0</accession>
<dbReference type="Proteomes" id="UP001652660">
    <property type="component" value="Chromosome 7c"/>
</dbReference>
<evidence type="ECO:0000313" key="2">
    <source>
        <dbReference type="RefSeq" id="XP_071914400.1"/>
    </source>
</evidence>
<keyword evidence="1" id="KW-1185">Reference proteome</keyword>
<name>A0ABM4V4D0_COFAR</name>
<evidence type="ECO:0000313" key="1">
    <source>
        <dbReference type="Proteomes" id="UP001652660"/>
    </source>
</evidence>
<reference evidence="2" key="1">
    <citation type="submission" date="2025-08" db="UniProtKB">
        <authorList>
            <consortium name="RefSeq"/>
        </authorList>
    </citation>
    <scope>IDENTIFICATION</scope>
    <source>
        <tissue evidence="2">Leaves</tissue>
    </source>
</reference>
<dbReference type="GeneID" id="140010781"/>
<protein>
    <submittedName>
        <fullName evidence="2">Polypyrimidine tract-binding protein homolog 1-like</fullName>
    </submittedName>
</protein>
<organism evidence="1 2">
    <name type="scientific">Coffea arabica</name>
    <name type="common">Arabian coffee</name>
    <dbReference type="NCBI Taxonomy" id="13443"/>
    <lineage>
        <taxon>Eukaryota</taxon>
        <taxon>Viridiplantae</taxon>
        <taxon>Streptophyta</taxon>
        <taxon>Embryophyta</taxon>
        <taxon>Tracheophyta</taxon>
        <taxon>Spermatophyta</taxon>
        <taxon>Magnoliopsida</taxon>
        <taxon>eudicotyledons</taxon>
        <taxon>Gunneridae</taxon>
        <taxon>Pentapetalae</taxon>
        <taxon>asterids</taxon>
        <taxon>lamiids</taxon>
        <taxon>Gentianales</taxon>
        <taxon>Rubiaceae</taxon>
        <taxon>Ixoroideae</taxon>
        <taxon>Gardenieae complex</taxon>
        <taxon>Bertiereae - Coffeeae clade</taxon>
        <taxon>Coffeeae</taxon>
        <taxon>Coffea</taxon>
    </lineage>
</organism>
<proteinExistence type="predicted"/>
<dbReference type="RefSeq" id="XP_071914400.1">
    <property type="nucleotide sequence ID" value="XM_072058299.1"/>
</dbReference>